<feature type="transmembrane region" description="Helical" evidence="1">
    <location>
        <begin position="217"/>
        <end position="237"/>
    </location>
</feature>
<sequence>MSDIAKGILGGGWGLLVGWILPTLINVTLFIAVAPALAPVYIGDLLSGANTAAVIAVVSGVLVAGLVLAAVQNFLYRVLEGYTLWPWALQRWARQRQLARKRLLTDRLTALRLAEAEARGEDVATAIAPYRAHRRLAAYTRRGEGSAVVTGLVAEQLRRYPLDNAQIAPTRLGNSIRRLEEYAWSRFGLDSQILWSELGCVADEQARKEETAARTNVDFFVCLLSGHLLLAVVLVVLRSAGVVTEQGPVIAAVVLLVLARVWYSAAVRAVDGWDGAVRSIVNLGRVRLAEHLGLVMPDNLADERLMWLAVARLVRDPADPRAAGSLDAYRKPATPALQHAS</sequence>
<comment type="caution">
    <text evidence="2">The sequence shown here is derived from an EMBL/GenBank/DDBJ whole genome shotgun (WGS) entry which is preliminary data.</text>
</comment>
<feature type="transmembrane region" description="Helical" evidence="1">
    <location>
        <begin position="249"/>
        <end position="270"/>
    </location>
</feature>
<keyword evidence="1" id="KW-0472">Membrane</keyword>
<keyword evidence="1" id="KW-0812">Transmembrane</keyword>
<keyword evidence="3" id="KW-1185">Reference proteome</keyword>
<evidence type="ECO:0000313" key="3">
    <source>
        <dbReference type="Proteomes" id="UP000659904"/>
    </source>
</evidence>
<reference evidence="2 3" key="1">
    <citation type="submission" date="2021-01" db="EMBL/GenBank/DDBJ databases">
        <title>Whole genome shotgun sequence of Catellatospora citrea NBRC 14495.</title>
        <authorList>
            <person name="Komaki H."/>
            <person name="Tamura T."/>
        </authorList>
    </citation>
    <scope>NUCLEOTIDE SEQUENCE [LARGE SCALE GENOMIC DNA]</scope>
    <source>
        <strain evidence="2 3">NBRC 14495</strain>
    </source>
</reference>
<dbReference type="EMBL" id="BONH01000007">
    <property type="protein sequence ID" value="GIF96963.1"/>
    <property type="molecule type" value="Genomic_DNA"/>
</dbReference>
<feature type="transmembrane region" description="Helical" evidence="1">
    <location>
        <begin position="12"/>
        <end position="37"/>
    </location>
</feature>
<proteinExistence type="predicted"/>
<gene>
    <name evidence="2" type="ORF">Cci01nite_20570</name>
</gene>
<feature type="transmembrane region" description="Helical" evidence="1">
    <location>
        <begin position="49"/>
        <end position="71"/>
    </location>
</feature>
<accession>A0A8J3KHC7</accession>
<dbReference type="AlphaFoldDB" id="A0A8J3KHC7"/>
<keyword evidence="1" id="KW-1133">Transmembrane helix</keyword>
<dbReference type="RefSeq" id="WP_120314840.1">
    <property type="nucleotide sequence ID" value="NZ_BONH01000007.1"/>
</dbReference>
<protein>
    <submittedName>
        <fullName evidence="2">Uncharacterized protein</fullName>
    </submittedName>
</protein>
<name>A0A8J3KHC7_9ACTN</name>
<dbReference type="Proteomes" id="UP000659904">
    <property type="component" value="Unassembled WGS sequence"/>
</dbReference>
<evidence type="ECO:0000256" key="1">
    <source>
        <dbReference type="SAM" id="Phobius"/>
    </source>
</evidence>
<organism evidence="2 3">
    <name type="scientific">Catellatospora citrea</name>
    <dbReference type="NCBI Taxonomy" id="53366"/>
    <lineage>
        <taxon>Bacteria</taxon>
        <taxon>Bacillati</taxon>
        <taxon>Actinomycetota</taxon>
        <taxon>Actinomycetes</taxon>
        <taxon>Micromonosporales</taxon>
        <taxon>Micromonosporaceae</taxon>
        <taxon>Catellatospora</taxon>
    </lineage>
</organism>
<evidence type="ECO:0000313" key="2">
    <source>
        <dbReference type="EMBL" id="GIF96963.1"/>
    </source>
</evidence>